<gene>
    <name evidence="12" type="ORF">RCOM_0634420</name>
</gene>
<reference evidence="13" key="1">
    <citation type="journal article" date="2010" name="Nat. Biotechnol.">
        <title>Draft genome sequence of the oilseed species Ricinus communis.</title>
        <authorList>
            <person name="Chan A.P."/>
            <person name="Crabtree J."/>
            <person name="Zhao Q."/>
            <person name="Lorenzi H."/>
            <person name="Orvis J."/>
            <person name="Puiu D."/>
            <person name="Melake-Berhan A."/>
            <person name="Jones K.M."/>
            <person name="Redman J."/>
            <person name="Chen G."/>
            <person name="Cahoon E.B."/>
            <person name="Gedil M."/>
            <person name="Stanke M."/>
            <person name="Haas B.J."/>
            <person name="Wortman J.R."/>
            <person name="Fraser-Liggett C.M."/>
            <person name="Ravel J."/>
            <person name="Rabinowicz P.D."/>
        </authorList>
    </citation>
    <scope>NUCLEOTIDE SEQUENCE [LARGE SCALE GENOMIC DNA]</scope>
    <source>
        <strain evidence="13">cv. Hale</strain>
    </source>
</reference>
<keyword evidence="6" id="KW-0968">Cytoplasmic vesicle</keyword>
<keyword evidence="13" id="KW-1185">Reference proteome</keyword>
<organism evidence="12 13">
    <name type="scientific">Ricinus communis</name>
    <name type="common">Castor bean</name>
    <dbReference type="NCBI Taxonomy" id="3988"/>
    <lineage>
        <taxon>Eukaryota</taxon>
        <taxon>Viridiplantae</taxon>
        <taxon>Streptophyta</taxon>
        <taxon>Embryophyta</taxon>
        <taxon>Tracheophyta</taxon>
        <taxon>Spermatophyta</taxon>
        <taxon>Magnoliopsida</taxon>
        <taxon>eudicotyledons</taxon>
        <taxon>Gunneridae</taxon>
        <taxon>Pentapetalae</taxon>
        <taxon>rosids</taxon>
        <taxon>fabids</taxon>
        <taxon>Malpighiales</taxon>
        <taxon>Euphorbiaceae</taxon>
        <taxon>Acalyphoideae</taxon>
        <taxon>Acalypheae</taxon>
        <taxon>Ricinus</taxon>
    </lineage>
</organism>
<evidence type="ECO:0000256" key="5">
    <source>
        <dbReference type="ARBA" id="ARBA00023279"/>
    </source>
</evidence>
<keyword evidence="4 10" id="KW-0732">Signal</keyword>
<comment type="function">
    <text evidence="7">Involved in the regulation of gamete interactions during the double fertilization and to prevent multiple-pollen tube attraction; mediates the redistribution of the gamete fusogen HAP2/GCS1 to the cell surface after secretion upon sperm arrival.</text>
</comment>
<evidence type="ECO:0000256" key="7">
    <source>
        <dbReference type="ARBA" id="ARBA00034457"/>
    </source>
</evidence>
<evidence type="ECO:0000256" key="2">
    <source>
        <dbReference type="ARBA" id="ARBA00004613"/>
    </source>
</evidence>
<dbReference type="GO" id="GO:2000008">
    <property type="term" value="P:regulation of protein localization to cell surface"/>
    <property type="evidence" value="ECO:0007669"/>
    <property type="project" value="UniProtKB-ARBA"/>
</dbReference>
<dbReference type="EMBL" id="EQ973842">
    <property type="protein sequence ID" value="EEF42719.1"/>
    <property type="molecule type" value="Genomic_DNA"/>
</dbReference>
<keyword evidence="5" id="KW-0278">Fertilization</keyword>
<dbReference type="PANTHER" id="PTHR35293">
    <property type="entry name" value="EGG CELL-SECRETED PROTEIN 1.5"/>
    <property type="match status" value="1"/>
</dbReference>
<dbReference type="AlphaFoldDB" id="B9S177"/>
<dbReference type="KEGG" id="rcu:8284024"/>
<protein>
    <recommendedName>
        <fullName evidence="11">Prolamin-like domain-containing protein</fullName>
    </recommendedName>
</protein>
<sequence length="135" mass="14647">MACSLKLVVFIAFLAASLNNEAMASGSNLAARLKLDEESSNCWDSLIQLEACTTEIILFFLNGETHLGHGCCQAIRTISEQCWPNLIDTLGFTTEEGDILEGYCIKEDGNSSPPPPSPSNVVPNTVVREQYPLVP</sequence>
<dbReference type="STRING" id="3988.B9S177"/>
<evidence type="ECO:0000256" key="8">
    <source>
        <dbReference type="ARBA" id="ARBA00034484"/>
    </source>
</evidence>
<name>B9S177_RICCO</name>
<evidence type="ECO:0000313" key="12">
    <source>
        <dbReference type="EMBL" id="EEF42719.1"/>
    </source>
</evidence>
<dbReference type="InterPro" id="IPR044711">
    <property type="entry name" value="EC11-15"/>
</dbReference>
<dbReference type="PANTHER" id="PTHR35293:SF1">
    <property type="entry name" value="EGG CELL-SECRETED PROTEIN 1.5"/>
    <property type="match status" value="1"/>
</dbReference>
<comment type="subcellular location">
    <subcellularLocation>
        <location evidence="1">Cytoplasmic vesicle</location>
    </subcellularLocation>
    <subcellularLocation>
        <location evidence="2">Secreted</location>
    </subcellularLocation>
</comment>
<dbReference type="Proteomes" id="UP000008311">
    <property type="component" value="Unassembled WGS sequence"/>
</dbReference>
<dbReference type="eggNOG" id="ENOG502S3PF">
    <property type="taxonomic scope" value="Eukaryota"/>
</dbReference>
<feature type="domain" description="Prolamin-like" evidence="11">
    <location>
        <begin position="41"/>
        <end position="104"/>
    </location>
</feature>
<evidence type="ECO:0000256" key="10">
    <source>
        <dbReference type="SAM" id="SignalP"/>
    </source>
</evidence>
<dbReference type="GO" id="GO:0009567">
    <property type="term" value="P:double fertilization forming a zygote and endosperm"/>
    <property type="evidence" value="ECO:0007669"/>
    <property type="project" value="InterPro"/>
</dbReference>
<evidence type="ECO:0000313" key="13">
    <source>
        <dbReference type="Proteomes" id="UP000008311"/>
    </source>
</evidence>
<proteinExistence type="inferred from homology"/>
<accession>B9S177</accession>
<dbReference type="InterPro" id="IPR008502">
    <property type="entry name" value="Prolamin-like"/>
</dbReference>
<comment type="similarity">
    <text evidence="8">Belongs to the plant egg cell-secreted peptide family.</text>
</comment>
<dbReference type="GO" id="GO:0080155">
    <property type="term" value="P:regulation of double fertilization forming a zygote and endosperm"/>
    <property type="evidence" value="ECO:0007669"/>
    <property type="project" value="UniProtKB-ARBA"/>
</dbReference>
<dbReference type="InParanoid" id="B9S177"/>
<evidence type="ECO:0000256" key="9">
    <source>
        <dbReference type="SAM" id="MobiDB-lite"/>
    </source>
</evidence>
<evidence type="ECO:0000256" key="1">
    <source>
        <dbReference type="ARBA" id="ARBA00004541"/>
    </source>
</evidence>
<evidence type="ECO:0000256" key="3">
    <source>
        <dbReference type="ARBA" id="ARBA00022525"/>
    </source>
</evidence>
<dbReference type="OMA" id="NCWESLW"/>
<evidence type="ECO:0000259" key="11">
    <source>
        <dbReference type="Pfam" id="PF05617"/>
    </source>
</evidence>
<dbReference type="GO" id="GO:0031410">
    <property type="term" value="C:cytoplasmic vesicle"/>
    <property type="evidence" value="ECO:0007669"/>
    <property type="project" value="UniProtKB-SubCell"/>
</dbReference>
<feature type="chain" id="PRO_5002888835" description="Prolamin-like domain-containing protein" evidence="10">
    <location>
        <begin position="25"/>
        <end position="135"/>
    </location>
</feature>
<dbReference type="GO" id="GO:0005576">
    <property type="term" value="C:extracellular region"/>
    <property type="evidence" value="ECO:0007669"/>
    <property type="project" value="UniProtKB-SubCell"/>
</dbReference>
<dbReference type="OrthoDB" id="776947at2759"/>
<feature type="signal peptide" evidence="10">
    <location>
        <begin position="1"/>
        <end position="24"/>
    </location>
</feature>
<evidence type="ECO:0000256" key="4">
    <source>
        <dbReference type="ARBA" id="ARBA00022729"/>
    </source>
</evidence>
<keyword evidence="3" id="KW-0964">Secreted</keyword>
<evidence type="ECO:0000256" key="6">
    <source>
        <dbReference type="ARBA" id="ARBA00023329"/>
    </source>
</evidence>
<dbReference type="Pfam" id="PF05617">
    <property type="entry name" value="Prolamin_like"/>
    <property type="match status" value="1"/>
</dbReference>
<feature type="region of interest" description="Disordered" evidence="9">
    <location>
        <begin position="104"/>
        <end position="123"/>
    </location>
</feature>